<evidence type="ECO:0000313" key="3">
    <source>
        <dbReference type="Proteomes" id="UP001497744"/>
    </source>
</evidence>
<dbReference type="RefSeq" id="XP_067714797.1">
    <property type="nucleotide sequence ID" value="XM_067858696.1"/>
</dbReference>
<name>A0AAV4LRD2_BABCB</name>
<dbReference type="GeneID" id="94194209"/>
<evidence type="ECO:0000256" key="1">
    <source>
        <dbReference type="SAM" id="MobiDB-lite"/>
    </source>
</evidence>
<dbReference type="Proteomes" id="UP001497744">
    <property type="component" value="Unassembled WGS sequence"/>
</dbReference>
<gene>
    <name evidence="2" type="ORF">BcabD6B2_21630</name>
</gene>
<proteinExistence type="predicted"/>
<feature type="region of interest" description="Disordered" evidence="1">
    <location>
        <begin position="91"/>
        <end position="110"/>
    </location>
</feature>
<reference evidence="2 3" key="1">
    <citation type="submission" date="2021-06" db="EMBL/GenBank/DDBJ databases">
        <title>Genome sequence of Babesia caballi.</title>
        <authorList>
            <person name="Yamagishi J."/>
            <person name="Kidaka T."/>
            <person name="Ochi A."/>
        </authorList>
    </citation>
    <scope>NUCLEOTIDE SEQUENCE [LARGE SCALE GENOMIC DNA]</scope>
    <source>
        <strain evidence="2">USDA-D6B2</strain>
    </source>
</reference>
<accession>A0AAV4LRD2</accession>
<dbReference type="EMBL" id="BPLF01000002">
    <property type="protein sequence ID" value="GIX62728.1"/>
    <property type="molecule type" value="Genomic_DNA"/>
</dbReference>
<sequence length="110" mass="11973">MTTVVTNKPLKAISHRFKKAVDAARFKDFLGYRIILKFADSAAKLTTFIVPLTNTVLPANPQKPIDDIFQVFGPVGELSLLPTHLAGHPLTPNYHNNTGEQGGPVHSLAN</sequence>
<keyword evidence="3" id="KW-1185">Reference proteome</keyword>
<organism evidence="2 3">
    <name type="scientific">Babesia caballi</name>
    <dbReference type="NCBI Taxonomy" id="5871"/>
    <lineage>
        <taxon>Eukaryota</taxon>
        <taxon>Sar</taxon>
        <taxon>Alveolata</taxon>
        <taxon>Apicomplexa</taxon>
        <taxon>Aconoidasida</taxon>
        <taxon>Piroplasmida</taxon>
        <taxon>Babesiidae</taxon>
        <taxon>Babesia</taxon>
    </lineage>
</organism>
<dbReference type="AlphaFoldDB" id="A0AAV4LRD2"/>
<evidence type="ECO:0000313" key="2">
    <source>
        <dbReference type="EMBL" id="GIX62728.1"/>
    </source>
</evidence>
<comment type="caution">
    <text evidence="2">The sequence shown here is derived from an EMBL/GenBank/DDBJ whole genome shotgun (WGS) entry which is preliminary data.</text>
</comment>
<protein>
    <submittedName>
        <fullName evidence="2">TIGR03747 family integrating conjugative element membrane protein</fullName>
    </submittedName>
</protein>